<dbReference type="RefSeq" id="XP_026619297.1">
    <property type="nucleotide sequence ID" value="XM_026768537.1"/>
</dbReference>
<dbReference type="AlphaFoldDB" id="A0A3F3PH58"/>
<evidence type="ECO:0000313" key="2">
    <source>
        <dbReference type="Proteomes" id="UP000253729"/>
    </source>
</evidence>
<dbReference type="Proteomes" id="UP000253729">
    <property type="component" value="Unassembled WGS sequence"/>
</dbReference>
<keyword evidence="2" id="KW-1185">Reference proteome</keyword>
<sequence length="67" mass="7298">MRLLLSAAAFNGRMLRCRCAWLTTSASACVVHFPNSFPVGGPITRRLRVFTGGFGNLAQHVEFDLAS</sequence>
<protein>
    <submittedName>
        <fullName evidence="1">Uncharacterized protein</fullName>
    </submittedName>
</protein>
<organism evidence="1 2">
    <name type="scientific">Aspergillus welwitschiae</name>
    <dbReference type="NCBI Taxonomy" id="1341132"/>
    <lineage>
        <taxon>Eukaryota</taxon>
        <taxon>Fungi</taxon>
        <taxon>Dikarya</taxon>
        <taxon>Ascomycota</taxon>
        <taxon>Pezizomycotina</taxon>
        <taxon>Eurotiomycetes</taxon>
        <taxon>Eurotiomycetidae</taxon>
        <taxon>Eurotiales</taxon>
        <taxon>Aspergillaceae</taxon>
        <taxon>Aspergillus</taxon>
        <taxon>Aspergillus subgen. Circumdati</taxon>
    </lineage>
</organism>
<accession>A0A3F3PH58</accession>
<dbReference type="PROSITE" id="PS51257">
    <property type="entry name" value="PROKAR_LIPOPROTEIN"/>
    <property type="match status" value="1"/>
</dbReference>
<evidence type="ECO:0000313" key="1">
    <source>
        <dbReference type="EMBL" id="RDH26275.1"/>
    </source>
</evidence>
<dbReference type="GeneID" id="38136893"/>
<gene>
    <name evidence="1" type="ORF">BDQ94DRAFT_155787</name>
</gene>
<name>A0A3F3PH58_9EURO</name>
<dbReference type="EMBL" id="KZ852183">
    <property type="protein sequence ID" value="RDH26275.1"/>
    <property type="molecule type" value="Genomic_DNA"/>
</dbReference>
<proteinExistence type="predicted"/>
<reference evidence="1 2" key="1">
    <citation type="submission" date="2018-07" db="EMBL/GenBank/DDBJ databases">
        <title>The genomes of Aspergillus section Nigri reveals drivers in fungal speciation.</title>
        <authorList>
            <consortium name="DOE Joint Genome Institute"/>
            <person name="Vesth T.C."/>
            <person name="Nybo J."/>
            <person name="Theobald S."/>
            <person name="Brandl J."/>
            <person name="Frisvad J.C."/>
            <person name="Nielsen K.F."/>
            <person name="Lyhne E.K."/>
            <person name="Kogle M.E."/>
            <person name="Kuo A."/>
            <person name="Riley R."/>
            <person name="Clum A."/>
            <person name="Nolan M."/>
            <person name="Lipzen A."/>
            <person name="Salamov A."/>
            <person name="Henrissat B."/>
            <person name="Wiebenga A."/>
            <person name="De vries R.P."/>
            <person name="Grigoriev I.V."/>
            <person name="Mortensen U.H."/>
            <person name="Andersen M.R."/>
            <person name="Baker S.E."/>
        </authorList>
    </citation>
    <scope>NUCLEOTIDE SEQUENCE [LARGE SCALE GENOMIC DNA]</scope>
    <source>
        <strain evidence="1 2">CBS 139.54b</strain>
    </source>
</reference>